<sequence length="186" mass="19842">MLPLKWMSNRKSVSYIVHHDSPADCELFKSFFRMVLGVCNFLFAGASQVFDYNSPAVQDELVAAFKGKATAGVVANAGFVPASFPGIVEACAAVVLSTNCKRILPLTMVPNFPIPEGVEAKFVQELRPDVELASVVFHGFLSKALAAGTYIVAPEAEVVGKGLEAIQGAMDTLMKGVSAKKIVVTF</sequence>
<gene>
    <name evidence="1" type="ORF">VP1G_03291</name>
</gene>
<accession>A0A194UW79</accession>
<reference evidence="2" key="1">
    <citation type="submission" date="2014-12" db="EMBL/GenBank/DDBJ databases">
        <title>Genome Sequence of Valsa Canker Pathogens Uncovers a Specific Adaption of Colonization on Woody Bark.</title>
        <authorList>
            <person name="Yin Z."/>
            <person name="Liu H."/>
            <person name="Gao X."/>
            <person name="Li Z."/>
            <person name="Song N."/>
            <person name="Ke X."/>
            <person name="Dai Q."/>
            <person name="Wu Y."/>
            <person name="Sun Y."/>
            <person name="Xu J.-R."/>
            <person name="Kang Z.K."/>
            <person name="Wang L."/>
            <person name="Huang L."/>
        </authorList>
    </citation>
    <scope>NUCLEOTIDE SEQUENCE [LARGE SCALE GENOMIC DNA]</scope>
    <source>
        <strain evidence="2">SXYL134</strain>
    </source>
</reference>
<dbReference type="STRING" id="694573.A0A194UW79"/>
<dbReference type="Gene3D" id="3.90.180.10">
    <property type="entry name" value="Medium-chain alcohol dehydrogenases, catalytic domain"/>
    <property type="match status" value="1"/>
</dbReference>
<name>A0A194UW79_CYTMA</name>
<organism evidence="1 2">
    <name type="scientific">Cytospora mali</name>
    <name type="common">Apple Valsa canker fungus</name>
    <name type="synonym">Valsa mali</name>
    <dbReference type="NCBI Taxonomy" id="578113"/>
    <lineage>
        <taxon>Eukaryota</taxon>
        <taxon>Fungi</taxon>
        <taxon>Dikarya</taxon>
        <taxon>Ascomycota</taxon>
        <taxon>Pezizomycotina</taxon>
        <taxon>Sordariomycetes</taxon>
        <taxon>Sordariomycetidae</taxon>
        <taxon>Diaporthales</taxon>
        <taxon>Cytosporaceae</taxon>
        <taxon>Cytospora</taxon>
    </lineage>
</organism>
<proteinExistence type="predicted"/>
<dbReference type="Proteomes" id="UP000078576">
    <property type="component" value="Unassembled WGS sequence"/>
</dbReference>
<dbReference type="OrthoDB" id="3509362at2759"/>
<dbReference type="Gene3D" id="3.40.50.720">
    <property type="entry name" value="NAD(P)-binding Rossmann-like Domain"/>
    <property type="match status" value="1"/>
</dbReference>
<evidence type="ECO:0000313" key="2">
    <source>
        <dbReference type="Proteomes" id="UP000078576"/>
    </source>
</evidence>
<protein>
    <submittedName>
        <fullName evidence="1">Zinc-binding alcohol dehydrogenase domain-containing protein cipB</fullName>
    </submittedName>
</protein>
<keyword evidence="2" id="KW-1185">Reference proteome</keyword>
<dbReference type="AlphaFoldDB" id="A0A194UW79"/>
<dbReference type="EMBL" id="KN714684">
    <property type="protein sequence ID" value="KUI55861.1"/>
    <property type="molecule type" value="Genomic_DNA"/>
</dbReference>
<evidence type="ECO:0000313" key="1">
    <source>
        <dbReference type="EMBL" id="KUI55861.1"/>
    </source>
</evidence>